<accession>A0A7G9QGA7</accession>
<protein>
    <submittedName>
        <fullName evidence="1">Uncharacterized protein</fullName>
    </submittedName>
</protein>
<dbReference type="AlphaFoldDB" id="A0A7G9QGA7"/>
<proteinExistence type="predicted"/>
<reference evidence="1 2" key="1">
    <citation type="submission" date="2020-08" db="EMBL/GenBank/DDBJ databases">
        <title>Genome sequence of Pedobacter roseus KACC 11594T.</title>
        <authorList>
            <person name="Hyun D.-W."/>
            <person name="Bae J.-W."/>
        </authorList>
    </citation>
    <scope>NUCLEOTIDE SEQUENCE [LARGE SCALE GENOMIC DNA]</scope>
    <source>
        <strain evidence="1 2">KACC 11594</strain>
    </source>
</reference>
<keyword evidence="2" id="KW-1185">Reference proteome</keyword>
<evidence type="ECO:0000313" key="2">
    <source>
        <dbReference type="Proteomes" id="UP000515806"/>
    </source>
</evidence>
<dbReference type="Proteomes" id="UP000515806">
    <property type="component" value="Chromosome"/>
</dbReference>
<sequence>MLNRYTLTVILFLTTGISFAQIKGTYVYSAGVDAGTRTLTFNGSGFKDQSTGHVSDKYGEGSFRIDNDHLYLNYFKLEDKDSSTYKINTSNELYGYTRIFVQAFDGKTPMNGVQVALRDGEFNIVFAADSMSEGKTSLRVDKAEKIQYFTVDFIGYNRIIIPFSRFLQKRSDVFVDLKPQRNMIEPPRTEAYKVVKSDHNNLILINSQGREFLFTKGK</sequence>
<dbReference type="EMBL" id="CP060723">
    <property type="protein sequence ID" value="QNN42382.1"/>
    <property type="molecule type" value="Genomic_DNA"/>
</dbReference>
<gene>
    <name evidence="1" type="ORF">H9L23_25460</name>
</gene>
<evidence type="ECO:0000313" key="1">
    <source>
        <dbReference type="EMBL" id="QNN42382.1"/>
    </source>
</evidence>
<name>A0A7G9QGA7_9SPHI</name>
<dbReference type="RefSeq" id="WP_187592909.1">
    <property type="nucleotide sequence ID" value="NZ_CP060723.1"/>
</dbReference>
<dbReference type="KEGG" id="proe:H9L23_25460"/>
<organism evidence="1 2">
    <name type="scientific">Pedobacter roseus</name>
    <dbReference type="NCBI Taxonomy" id="336820"/>
    <lineage>
        <taxon>Bacteria</taxon>
        <taxon>Pseudomonadati</taxon>
        <taxon>Bacteroidota</taxon>
        <taxon>Sphingobacteriia</taxon>
        <taxon>Sphingobacteriales</taxon>
        <taxon>Sphingobacteriaceae</taxon>
        <taxon>Pedobacter</taxon>
    </lineage>
</organism>